<dbReference type="Proteomes" id="UP000813824">
    <property type="component" value="Unassembled WGS sequence"/>
</dbReference>
<evidence type="ECO:0008006" key="4">
    <source>
        <dbReference type="Google" id="ProtNLM"/>
    </source>
</evidence>
<dbReference type="SUPFAM" id="SSF75011">
    <property type="entry name" value="3-carboxy-cis,cis-mucoante lactonizing enzyme"/>
    <property type="match status" value="1"/>
</dbReference>
<dbReference type="Pfam" id="PF10282">
    <property type="entry name" value="Lactonase"/>
    <property type="match status" value="1"/>
</dbReference>
<reference evidence="2" key="1">
    <citation type="journal article" date="2021" name="New Phytol.">
        <title>Evolutionary innovations through gain and loss of genes in the ectomycorrhizal Boletales.</title>
        <authorList>
            <person name="Wu G."/>
            <person name="Miyauchi S."/>
            <person name="Morin E."/>
            <person name="Kuo A."/>
            <person name="Drula E."/>
            <person name="Varga T."/>
            <person name="Kohler A."/>
            <person name="Feng B."/>
            <person name="Cao Y."/>
            <person name="Lipzen A."/>
            <person name="Daum C."/>
            <person name="Hundley H."/>
            <person name="Pangilinan J."/>
            <person name="Johnson J."/>
            <person name="Barry K."/>
            <person name="LaButti K."/>
            <person name="Ng V."/>
            <person name="Ahrendt S."/>
            <person name="Min B."/>
            <person name="Choi I.G."/>
            <person name="Park H."/>
            <person name="Plett J.M."/>
            <person name="Magnuson J."/>
            <person name="Spatafora J.W."/>
            <person name="Nagy L.G."/>
            <person name="Henrissat B."/>
            <person name="Grigoriev I.V."/>
            <person name="Yang Z.L."/>
            <person name="Xu J."/>
            <person name="Martin F.M."/>
        </authorList>
    </citation>
    <scope>NUCLEOTIDE SEQUENCE</scope>
    <source>
        <strain evidence="2">KKN 215</strain>
    </source>
</reference>
<comment type="caution">
    <text evidence="2">The sequence shown here is derived from an EMBL/GenBank/DDBJ whole genome shotgun (WGS) entry which is preliminary data.</text>
</comment>
<dbReference type="InterPro" id="IPR015943">
    <property type="entry name" value="WD40/YVTN_repeat-like_dom_sf"/>
</dbReference>
<evidence type="ECO:0000256" key="1">
    <source>
        <dbReference type="SAM" id="SignalP"/>
    </source>
</evidence>
<feature type="signal peptide" evidence="1">
    <location>
        <begin position="1"/>
        <end position="19"/>
    </location>
</feature>
<dbReference type="AlphaFoldDB" id="A0A8K0XS34"/>
<evidence type="ECO:0000313" key="3">
    <source>
        <dbReference type="Proteomes" id="UP000813824"/>
    </source>
</evidence>
<keyword evidence="1" id="KW-0732">Signal</keyword>
<organism evidence="2 3">
    <name type="scientific">Cristinia sonorae</name>
    <dbReference type="NCBI Taxonomy" id="1940300"/>
    <lineage>
        <taxon>Eukaryota</taxon>
        <taxon>Fungi</taxon>
        <taxon>Dikarya</taxon>
        <taxon>Basidiomycota</taxon>
        <taxon>Agaricomycotina</taxon>
        <taxon>Agaricomycetes</taxon>
        <taxon>Agaricomycetidae</taxon>
        <taxon>Agaricales</taxon>
        <taxon>Pleurotineae</taxon>
        <taxon>Stephanosporaceae</taxon>
        <taxon>Cristinia</taxon>
    </lineage>
</organism>
<name>A0A8K0XS34_9AGAR</name>
<dbReference type="InterPro" id="IPR019405">
    <property type="entry name" value="Lactonase_7-beta_prop"/>
</dbReference>
<feature type="chain" id="PRO_5035446557" description="3-carboxymuconate cyclase" evidence="1">
    <location>
        <begin position="20"/>
        <end position="418"/>
    </location>
</feature>
<dbReference type="EMBL" id="JAEVFJ010000008">
    <property type="protein sequence ID" value="KAH8102998.1"/>
    <property type="molecule type" value="Genomic_DNA"/>
</dbReference>
<accession>A0A8K0XS34</accession>
<protein>
    <recommendedName>
        <fullName evidence="4">3-carboxymuconate cyclase</fullName>
    </recommendedName>
</protein>
<dbReference type="Gene3D" id="2.130.10.10">
    <property type="entry name" value="YVTN repeat-like/Quinoprotein amine dehydrogenase"/>
    <property type="match status" value="1"/>
</dbReference>
<evidence type="ECO:0000313" key="2">
    <source>
        <dbReference type="EMBL" id="KAH8102998.1"/>
    </source>
</evidence>
<keyword evidence="3" id="KW-1185">Reference proteome</keyword>
<sequence length="418" mass="42686">MKFTALLVYVLGAIAVAQATPAPADASVSARGVNSAKVGAAYFLTNEPSGNMVMVARLGPSGHVDFKTAVSTGGRGAHVTGGTGPDPLASQGAIRTSASGQFLAAVNAGSNTVSLFAIDPQDPTEIKQIGNAAFTEGNFPNSVAINKKGTQVCVLNAGLENGVNCYKVDGFRGLIPQAETHRRLNIASDAGPMAVAAHEIAFNDANDKLVVSVVGTPGFLAVWDVAPNGALSKNFTTIAPPPGGMNPFSLTAVHNTNAFVSADPAIGVDFWDLSSLSPASVGGNQTASGRSIAVPVNGQRANCWSAFSPQTGNYYLVDAGNSVVTEVKLNGADLIPSVVNQYPQTNGAATIDADIAHINGKDFLYVLAPMTTSIDVLSLNGPGNAKAVGSFNFAEKAKQLGVTITPANLQGMATFVKA</sequence>
<dbReference type="OrthoDB" id="10006285at2759"/>
<proteinExistence type="predicted"/>
<gene>
    <name evidence="2" type="ORF">BXZ70DRAFT_999217</name>
</gene>